<evidence type="ECO:0000313" key="2">
    <source>
        <dbReference type="EMBL" id="GAA3551402.1"/>
    </source>
</evidence>
<comment type="caution">
    <text evidence="2">The sequence shown here is derived from an EMBL/GenBank/DDBJ whole genome shotgun (WGS) entry which is preliminary data.</text>
</comment>
<evidence type="ECO:0000256" key="1">
    <source>
        <dbReference type="SAM" id="Phobius"/>
    </source>
</evidence>
<dbReference type="InterPro" id="IPR019635">
    <property type="entry name" value="DUF2500"/>
</dbReference>
<protein>
    <recommendedName>
        <fullName evidence="4">DUF2500 domain-containing protein</fullName>
    </recommendedName>
</protein>
<dbReference type="Gene3D" id="2.40.50.660">
    <property type="match status" value="1"/>
</dbReference>
<sequence length="118" mass="13683">MDQFVLWGIIAFAVIVLGRRLYVYFHNNRQSHHSLRVRIAGKHKRQYRPRRSNEQTGAVPKKCDYYVSFSPLDGGTEQAFRVSEHLFEQMHEGNTGVLVIQGSRFIAFESDDVILDND</sequence>
<organism evidence="2 3">
    <name type="scientific">Zobellella aerophila</name>
    <dbReference type="NCBI Taxonomy" id="870480"/>
    <lineage>
        <taxon>Bacteria</taxon>
        <taxon>Pseudomonadati</taxon>
        <taxon>Pseudomonadota</taxon>
        <taxon>Gammaproteobacteria</taxon>
        <taxon>Aeromonadales</taxon>
        <taxon>Aeromonadaceae</taxon>
        <taxon>Zobellella</taxon>
    </lineage>
</organism>
<keyword evidence="3" id="KW-1185">Reference proteome</keyword>
<keyword evidence="1" id="KW-0812">Transmembrane</keyword>
<accession>A0ABP6WKD9</accession>
<dbReference type="EMBL" id="BAABCX010000009">
    <property type="protein sequence ID" value="GAA3551402.1"/>
    <property type="molecule type" value="Genomic_DNA"/>
</dbReference>
<name>A0ABP6WKD9_9GAMM</name>
<evidence type="ECO:0000313" key="3">
    <source>
        <dbReference type="Proteomes" id="UP001500795"/>
    </source>
</evidence>
<feature type="transmembrane region" description="Helical" evidence="1">
    <location>
        <begin position="6"/>
        <end position="25"/>
    </location>
</feature>
<dbReference type="RefSeq" id="WP_344960101.1">
    <property type="nucleotide sequence ID" value="NZ_BAABCX010000009.1"/>
</dbReference>
<keyword evidence="1" id="KW-0472">Membrane</keyword>
<gene>
    <name evidence="2" type="ORF">GCM10022394_34490</name>
</gene>
<dbReference type="Proteomes" id="UP001500795">
    <property type="component" value="Unassembled WGS sequence"/>
</dbReference>
<reference evidence="3" key="1">
    <citation type="journal article" date="2019" name="Int. J. Syst. Evol. Microbiol.">
        <title>The Global Catalogue of Microorganisms (GCM) 10K type strain sequencing project: providing services to taxonomists for standard genome sequencing and annotation.</title>
        <authorList>
            <consortium name="The Broad Institute Genomics Platform"/>
            <consortium name="The Broad Institute Genome Sequencing Center for Infectious Disease"/>
            <person name="Wu L."/>
            <person name="Ma J."/>
        </authorList>
    </citation>
    <scope>NUCLEOTIDE SEQUENCE [LARGE SCALE GENOMIC DNA]</scope>
    <source>
        <strain evidence="3">JCM 17110</strain>
    </source>
</reference>
<keyword evidence="1" id="KW-1133">Transmembrane helix</keyword>
<dbReference type="Pfam" id="PF10694">
    <property type="entry name" value="DUF2500"/>
    <property type="match status" value="1"/>
</dbReference>
<proteinExistence type="predicted"/>
<evidence type="ECO:0008006" key="4">
    <source>
        <dbReference type="Google" id="ProtNLM"/>
    </source>
</evidence>